<feature type="compositionally biased region" description="Basic and acidic residues" evidence="2">
    <location>
        <begin position="2452"/>
        <end position="2463"/>
    </location>
</feature>
<evidence type="ECO:0000259" key="4">
    <source>
        <dbReference type="PROSITE" id="PS51194"/>
    </source>
</evidence>
<gene>
    <name evidence="5" type="ORF">C1SCF055_LOCUS9702</name>
</gene>
<feature type="region of interest" description="Disordered" evidence="2">
    <location>
        <begin position="1427"/>
        <end position="1470"/>
    </location>
</feature>
<dbReference type="Pfam" id="PF00271">
    <property type="entry name" value="Helicase_C"/>
    <property type="match status" value="4"/>
</dbReference>
<feature type="region of interest" description="Disordered" evidence="2">
    <location>
        <begin position="5434"/>
        <end position="5490"/>
    </location>
</feature>
<feature type="compositionally biased region" description="Basic and acidic residues" evidence="2">
    <location>
        <begin position="1699"/>
        <end position="1713"/>
    </location>
</feature>
<dbReference type="Gene3D" id="3.40.50.300">
    <property type="entry name" value="P-loop containing nucleotide triphosphate hydrolases"/>
    <property type="match status" value="8"/>
</dbReference>
<feature type="compositionally biased region" description="Basic residues" evidence="2">
    <location>
        <begin position="1367"/>
        <end position="1378"/>
    </location>
</feature>
<dbReference type="InterPro" id="IPR050742">
    <property type="entry name" value="Helicase_Restrict-Modif_Enz"/>
</dbReference>
<feature type="compositionally biased region" description="Polar residues" evidence="2">
    <location>
        <begin position="446"/>
        <end position="455"/>
    </location>
</feature>
<feature type="region of interest" description="Disordered" evidence="2">
    <location>
        <begin position="3571"/>
        <end position="3707"/>
    </location>
</feature>
<dbReference type="GO" id="GO:0006310">
    <property type="term" value="P:DNA recombination"/>
    <property type="evidence" value="ECO:0007669"/>
    <property type="project" value="UniProtKB-KW"/>
</dbReference>
<reference evidence="6 7" key="2">
    <citation type="submission" date="2024-05" db="EMBL/GenBank/DDBJ databases">
        <authorList>
            <person name="Chen Y."/>
            <person name="Shah S."/>
            <person name="Dougan E. K."/>
            <person name="Thang M."/>
            <person name="Chan C."/>
        </authorList>
    </citation>
    <scope>NUCLEOTIDE SEQUENCE [LARGE SCALE GENOMIC DNA]</scope>
</reference>
<dbReference type="GO" id="GO:0005524">
    <property type="term" value="F:ATP binding"/>
    <property type="evidence" value="ECO:0007669"/>
    <property type="project" value="InterPro"/>
</dbReference>
<feature type="domain" description="Helicase C-terminal" evidence="4">
    <location>
        <begin position="5228"/>
        <end position="5400"/>
    </location>
</feature>
<organism evidence="5">
    <name type="scientific">Cladocopium goreaui</name>
    <dbReference type="NCBI Taxonomy" id="2562237"/>
    <lineage>
        <taxon>Eukaryota</taxon>
        <taxon>Sar</taxon>
        <taxon>Alveolata</taxon>
        <taxon>Dinophyceae</taxon>
        <taxon>Suessiales</taxon>
        <taxon>Symbiodiniaceae</taxon>
        <taxon>Cladocopium</taxon>
    </lineage>
</organism>
<feature type="compositionally biased region" description="Basic and acidic residues" evidence="2">
    <location>
        <begin position="5479"/>
        <end position="5490"/>
    </location>
</feature>
<protein>
    <submittedName>
        <fullName evidence="6">Adhesive plaque matrix protein 2</fullName>
    </submittedName>
</protein>
<dbReference type="PANTHER" id="PTHR47396">
    <property type="entry name" value="TYPE I RESTRICTION ENZYME ECOKI R PROTEIN"/>
    <property type="match status" value="1"/>
</dbReference>
<dbReference type="GO" id="GO:0003677">
    <property type="term" value="F:DNA binding"/>
    <property type="evidence" value="ECO:0007669"/>
    <property type="project" value="InterPro"/>
</dbReference>
<feature type="region of interest" description="Disordered" evidence="2">
    <location>
        <begin position="578"/>
        <end position="618"/>
    </location>
</feature>
<feature type="compositionally biased region" description="Basic and acidic residues" evidence="2">
    <location>
        <begin position="5364"/>
        <end position="5376"/>
    </location>
</feature>
<feature type="domain" description="Helicase C-terminal" evidence="4">
    <location>
        <begin position="322"/>
        <end position="480"/>
    </location>
</feature>
<dbReference type="EMBL" id="CAMXCT020000672">
    <property type="protein sequence ID" value="CAL1135334.1"/>
    <property type="molecule type" value="Genomic_DNA"/>
</dbReference>
<dbReference type="InterPro" id="IPR006935">
    <property type="entry name" value="Helicase/UvrB_N"/>
</dbReference>
<dbReference type="GO" id="GO:0016787">
    <property type="term" value="F:hydrolase activity"/>
    <property type="evidence" value="ECO:0007669"/>
    <property type="project" value="InterPro"/>
</dbReference>
<feature type="domain" description="Helicase ATP-binding" evidence="3">
    <location>
        <begin position="4308"/>
        <end position="4442"/>
    </location>
</feature>
<feature type="region of interest" description="Disordered" evidence="2">
    <location>
        <begin position="1688"/>
        <end position="1774"/>
    </location>
</feature>
<dbReference type="InterPro" id="IPR001650">
    <property type="entry name" value="Helicase_C-like"/>
</dbReference>
<dbReference type="EMBL" id="CAMXCT010000672">
    <property type="protein sequence ID" value="CAI3981959.1"/>
    <property type="molecule type" value="Genomic_DNA"/>
</dbReference>
<dbReference type="InterPro" id="IPR014001">
    <property type="entry name" value="Helicase_ATP-bd"/>
</dbReference>
<sequence>MQLELQLQLGRRLDERDAAFMQRLRNLAHEALTWPHLGEKQRLVWAASLELKAVPFQELPPWFWERQNSTRRLRGLDLLSLDGSHAAGCWNASVSFKEVRRFLRMARWVYKAPRCTVVTSSRRLPKKVKARLQNSDAEHRVITNCTMKLSAAAPSAVAENGMQPPLRQCQRDCLAACAKGARIIEMACGTGKTRVIQVLVAVPLRALLDQFASDFRGFCKVGMGHNKKIDFNAKGFIAVTDSVHLLKKLKFDSTFVDEAHHPLPPQMPQSAELYRFSATHKDEPDFRYTMGQAIEDGILCDYDITVPALTAHHAYVCLADLLLKQAGRFRRVLAYCNSVAEAKRFRMVLRELGLAAWHINARTPLKKRAAVIEEFAGSLQKPVHVLVTVEVLGEGINIPNADTCMFVEPRNSYRSIIQAIGRVLRHHPAKTLAHIVLPAVAIPSSRSASIPQTGSRNKEIKGEEQPNAREAKTLQIPNPQMHSPNLQENGGELPPATIQVEPRRQIRQARAPQTSGIGEDEMASTPKSPAAISIAATPAAVTRRKATGVHPAAPANGQRRHEVCSEPDWEFEAKGLERKPRRCGNEPERQVGPTALVDRQQHSKQQEELHKTGGSIGRLHGHQSIQTLEKQLQDQYLERSKASTSDPTLPDRPATVKCLLSFDQERTLVRKGDAVLSRSHQRFKLKAPGRSPMFNQQFSSQLERFLATLMIADYRLVGAAAGHRIQVADCTLADAGAGMMEGWTAEIHSRLSAILSWEDHWETRLKEVEMFANKHGRLPLRKCDSHYENALGRWLDNQGSAFRQQRLPLHRLQQLLSASSILIRRRTAGWQTGDPDGRFRTRCQELRAYVQLHKRLPKRTCHQITSLSGKLAQWLENVKGGAITLSPSKQEMLQETHPSVKAALQKWKDGPRIHRSRWEQKFNELSMFVTAVGHLPKRRGEGAVERSCYQWLRVQCRLPVGSGDTSRMPEPEQRGEVEMAAWMGQMQLRQLGAWTMGVGATPKHVAGTSAALGKKHDALAPLMVSVVKRAFYGVEDLVWDAFIRAAGDPGGDYRLLAALPPAALAATRKLHVEAGLDLRLWVDPDPWADAPTATQPTMEPADTSKATVERKMKFSAVLDQGDESEFVISSEEQKQRWLENFVRQTGGLPLEQEEPSTEQIFALLRRVNSGGAPYADFSVWLPYGKKAHRTQKYRSYIPVMGGYITKEIPGPGSFDQWRASFRAYRTAMLMLDILTMATCVAYEAHVEKLDRLYPGAWHLIVAADDLGRSEHLVRLRVSVNLDIANGTKEPMGWAVENPWECLFRMLVKDSSFWAEQVHVPANAWLAHGSKGKPLTPAEAVAAASIQGGINAIKPDTESTAGTPSSARRTRNVRRREAKRKQAEAEGPTEAKKNKGDSKGKGKGKEKPQACYAWNNNNGACAGLPPGAACQGSNSDRREGVRRDSRSGEKDNADERRSRSRRRRRQHNEDKAEFNGKLMTLDVYLMKRRFFFLHLYSGPHDPLGTTLESLAKRYKMKVTVESYDRENGGADLLADQPYAKLLQQAREGRPDDVIKPAVTVENPPPSDHDQHCSAWELPEVHSAVEKLDWTKVAFTSCHFQQRVELGKRTFKPQMFAGSLLGIRSLAGTCPCGKADHIPVVGKARSVESGHYSDELCEAYAELVIHHFRRLATAEFYAKREADLKKEVEELRRKSTKRERSRSSAEDTKRPRDKTEEEEAEQAKAESTATSKSKARPKEEDEYTYEYETEDDEETKVPVKTEKDDPKESKAWIGGSGNYGMLRESKAKGNNPSNLNYLGGMRNPTETVAGMPGSLNLGLRVFAAWERARLPRDSLGLGLSEMLQTQANLPFRPLHEGQRREGMGMGSNASGVVVLKATKVPANAMGDDVQKEGASERGIFGTTPALSRVLKIASETCKSVYNMWSPKKEPKEDKTERIAVPKLSLDGKPASQNSRKRKAVNVLELARRASRSKTAVAELEEGFNSKTSLATKKAMRATIGKILKEARGEPPGPPTTEKLKVLAGVLKQASYRAAPQYLGEFKIMAIEDGHRWTDQLERTLKLCKRSTTRALGPKKKAKEVPVQETGKTFVPTVTKKKPKTVPLARELFEFGVIWMLREIELALLTKDHLKVDVESRSVVLTIPVSKTDQTGLTMTRMLQCLCEGKDCSTGCPLRVSALLVFGMEDLGTHHAAVTNKGMKAKKSQVVKEWQKLYGSGTSGHSTRRTGALRYIRHGWAIPQVAYLGRWKSDVIYEYAAEALESLPVNANRAFITNLYGTKEHNEMGPINYKPRDVEEVRDYLLSELSLAQEHQHRALKAMDFEIESMKKRADKNNGRLPPFVRLLDSKIVHHLEHDRLHPTVGLEDDVRLALPQVGLHVPSVGGLDDRDKAFMQRLQNLAHEALSWPHLGERQRLVWAAALELNAVPMQELLGETFPAHGTVGLQGQGDRWPVKGCDSESPKMHRGDQQPLVTREGQSVAAELQCRALSHHKPYDEEEVVFMIKGVHQLQRIISKNSIKRFVDLLEAGIGFKLKAFTRSSEINQHFGSQLERFLATLMMADHRIVGATAGHRIQVTDCTLVDADAKLMEGWTTEIYNKLSVVLCGDDHWEIRFRELEAFVDQHGRLPRRHQRNKSHYERALGAWLNSQCCALRKQRLPLHRFQKLTSASSPLICRRAKGWETGDSDGLFQETCNRLREYVQLHSRMPEMTGHEVGSSSWNLAKWMVYLRAGTIRTGPNKMKMLQGVHPLVKAEVQKWQNAPRLRQPQWERKFDQLCRFVSATGCLPKSRGKKGLEKSSYNWLQIQCRKLLAGYLPEDMAQRLRNAHPLIAAHVDVARTIEMACGTGKTRVIEGFMAVTDSVHLLKKLKFDSIFVDEAHHLFAADQGRHPLPPKMPRFRRVLAYCTLVAEATLFRIRFIGDLHGERVLARWLNRKGPTRRRRQELHPWVKAERQKWDARRLLAGYLPDETIQRFSMLIQLPVGGGEISRMSEPQGTCRGGDGYVDAAQSLDNGHESRAEARLDDRDAAFMERLRNLAHEALTWPHLGERQRLVWAAALELHAVPFQELLGDSHDGRSCLRGSGSTRTAHVDIQEVRRFLRMARWVYKAREIALKGRAPRCTVVTSSRRLPKKVKAWLQNSDAEHRVITNRTMKLSAAAPAAVAENDGMQPPLRQCQRDCLDACAKGARVIEMACGTGKTRVIQELVSNVLVTVPLRALLDQFAPDFPSFCKVGMGHNKKIHFDAQGFLAVTDSVHLLKKLKFDSIFVDEAHHPLPSQMPQSAELYRLSATHKDEPDFRYTMGQAIEDGVLCDYDITVPALTAHHAYVCLADLLLKQAGRFRRVLAYCNSIAEAKRFRMVLRRLGLAAWHINGKTPLKKRQTAIAEFAGALQKPVHVLVTVEVLGEGINIPNADTCMFVEPRSSYRSIIQAIGRVLRHHPAKTLAHIVLPAVAIPSSRSASVSPSSFRNKREEQVNARKVDSLNCQGSELPSLQVEQQARNPHTFGTAEDEAATRRKSPAAINVAAPPATARRQGDTFRSAIHSNGQQGEKVRSDQNFAKTLAHIVLPAVAIPNARPVSMSPSDGGKKAIEGEEQPNAREAGSLQILKMQSRTARESDDELPPSQHMHARPKSPAAISIAGTPAVVRRRKATGVHPATPTNGRQWRDDVRSNPDGGFEGGKLERKPRHCGKHDEPELQVGPTAPVGRQQHRVQQEELHKIGGSIGHSPADPALQKELQYQYLERFQADTSDPTARERPAIVKCLSSGIDQEPTLDKKRDAVLSRPHQRFKLTAPSSSPVFDQQFSSQLDRFLATLRIADHRLVGATAGHRIQVADCTLEDAGFKMIKKAWTAEIYHRLSVILSGDDRWEIRFRELDMFVNKHVRLPLRKGDSKLERKLGTWLDTQGTAFRKQRLPWHRFQKLLSASSLLIRRRAAGWQTGDPDKRFEERCHQLGEYLELHHKFPDYQVGSSSWTLARWVACVRGGHVRLSPDKMKMLQEVHPLVKAEVQKWQDAPRLLWSRWEQKFGQLSGFVLATGRLPKRLAESKAERHCYDWLRAQCRRLVAGYLPDEMTRRLQVCSLHGKCYDGYEAAVRSPGIKSELANAHAACRRSALRLWAAESSVDISTKICWKDAAQSLDCGHESHAEACLDERDAAFMQRLRNLAQEALTWPHLGERQRLVWAAALELHAVPFQELLDQLWCRDGGMEAVDSQGLDLLTLDGSHAVGCWNASVSFKEVRRFLRMARWVYKAPICTVVTSSSRLPAKVTAWLRNSNAVHRVITNRTMKRLSAGLSSPAADGTGGVPLLRQCQRDCLDACAKGARVIEMACGTGKTRVIQELVSNVSGRVLITVPLIALLDQFAPDFPGFCKVGTGHNKKINFDAKGFIAVTDSVHLLKKLNFDAIFVDEAHHPLPSGMPRSTELYRLSATHKDEPDFQYTMGQAIEDGVLCDYDITVPALTTHHAYVCLADLLLKQAGRFRRVLAYCNSIAEAKRFLMVLRELGLAAWHINGKTPLKKRQTAIAEFAGTLQKPVHVLVTVEVLGEGINIPNADTCMFVEPRNSYKSIIQAIGRVLRHHPAKTLAHIVLPAVAIPSSRSASISEGWRRIVGFLRSELDERPNIQKTQTKISSKRYRKFKLKASWGSPVLGHHFSTQLERFLATLMMADHRIVGSNAASRIQIADCTLPGSGPSNMQGWTTVVYSQLSLVLSCRDQWERRFRSLEVFIDEHGRLPRRLSEDSVEKTQASWLNTQAIAFRNQMLPLHRFHRLLSASSPLIRRRAEGWQTGDTDGHFKDKCDLLREYVQLHQKLPQNTGDGVEPPFRKLANWLTRVRGGNTLLNLEKMKMLQEVHPLVKAELQKWQDAPRLQQSKWERNFGQLSGFVLATGPLVGGGETSRMPDAAQSLDHGHESHTEACLDERDTAFMQRLRNLAQEGLMWPHLGERQRLLWAAALELHAVPFQELLDQLWCRDGGMEAVDNQGLDLLTLDGSHAVCCWNASVSFKEVRRFLRMARWVYKAPICTVVTSSSRLPAKVTAWLRNSNAVHRVITNRTMKRLSAGLPSPAADGTGGVPPLRQCQRDCLDACAKGARVLEMACGTGKTRVIQELVSNVLITVPLLALLDQLGADFPGFCKVGTGHNKKIDFDAKGFLAVTDSVHLLKKLNFDSIFVDEAHHPLPFKMPRSTELYRLSATHKDEPDFRYTMGQAIEDGVLCDYDITVPALTAHHAYVCLGDLLLKQVGRFRRVLAYCNSVAEAKRFRMVLRELGLAAWHINGKTLSNKRQAVIADFAGPLQKPVHVLVTVEVLGEGINIPNADTCMFVEPRNSYRSIIQAIGRVLRYHPAKTLAHIVLPAVAIPSSRLASVSPSSFRKKSNEGEEQLNAREVDSFKCQGSELPSWEVEQQVRNPDTFGTAEDEVVFEPQSAAPPATTRRQGDAFHSAIHSNGQQGEKVRSNHGKFDINRLKRKLGNSNYAKPETRVSPSAMTDRQQDRVQQEHRQTKCRSMKNVHRHRLTQTPYEEVQDQYLEKHKPGTCDPTAPGRPGVFEKFGSGIYDQEPTMQTQATVPTIRHQGFRLKASTGSSEFDQHFGSQLERFLATLMWADHRIVGATAGHRIQVADCTLADAGASMIEGCTTEIYNRLFAILSWEDHWEIRFRELEGFVDQHGRLPLRKCESHSERVLGRWLHNQNVAFRKQKLPLHSFQKLLSASSPLIRRRVEGWQMGADGLFMQRCYELGEYVQLHHKVPDLANHRVGSSPWNLAKWLANLRAGNIRLSAGRMNMLQKVHPLVKAELQKWQNAPRLQQSKWEWKFGQLSRFVLATGRLPKSGGKSKAESGWYSWLRAQCRKILAGCLPADMVQQLRNAHPVIAAYVDTSA</sequence>
<dbReference type="Gene3D" id="1.10.443.10">
    <property type="entry name" value="Intergrase catalytic core"/>
    <property type="match status" value="1"/>
</dbReference>
<proteinExistence type="predicted"/>
<accession>A0A9P1BYU0</accession>
<comment type="caution">
    <text evidence="5">The sequence shown here is derived from an EMBL/GenBank/DDBJ whole genome shotgun (WGS) entry which is preliminary data.</text>
</comment>
<dbReference type="InterPro" id="IPR027417">
    <property type="entry name" value="P-loop_NTPase"/>
</dbReference>
<dbReference type="SMART" id="SM00490">
    <property type="entry name" value="HELICc"/>
    <property type="match status" value="4"/>
</dbReference>
<dbReference type="GO" id="GO:0015074">
    <property type="term" value="P:DNA integration"/>
    <property type="evidence" value="ECO:0007669"/>
    <property type="project" value="InterPro"/>
</dbReference>
<evidence type="ECO:0000313" key="5">
    <source>
        <dbReference type="EMBL" id="CAI3981959.1"/>
    </source>
</evidence>
<feature type="compositionally biased region" description="Basic and acidic residues" evidence="2">
    <location>
        <begin position="456"/>
        <end position="472"/>
    </location>
</feature>
<feature type="region of interest" description="Disordered" evidence="2">
    <location>
        <begin position="2439"/>
        <end position="2467"/>
    </location>
</feature>
<evidence type="ECO:0000259" key="3">
    <source>
        <dbReference type="PROSITE" id="PS51192"/>
    </source>
</evidence>
<feature type="region of interest" description="Disordered" evidence="2">
    <location>
        <begin position="5357"/>
        <end position="5376"/>
    </location>
</feature>
<dbReference type="Gene3D" id="6.10.140.530">
    <property type="match status" value="5"/>
</dbReference>
<dbReference type="EMBL" id="CAMXCT030000672">
    <property type="protein sequence ID" value="CAL4769271.1"/>
    <property type="molecule type" value="Genomic_DNA"/>
</dbReference>
<feature type="domain" description="Helicase C-terminal" evidence="4">
    <location>
        <begin position="4466"/>
        <end position="4623"/>
    </location>
</feature>
<feature type="compositionally biased region" description="Polar residues" evidence="2">
    <location>
        <begin position="1357"/>
        <end position="1366"/>
    </location>
</feature>
<feature type="compositionally biased region" description="Basic and acidic residues" evidence="2">
    <location>
        <begin position="1753"/>
        <end position="1768"/>
    </location>
</feature>
<dbReference type="InterPro" id="IPR011010">
    <property type="entry name" value="DNA_brk_join_enz"/>
</dbReference>
<feature type="compositionally biased region" description="Basic and acidic residues" evidence="2">
    <location>
        <begin position="599"/>
        <end position="611"/>
    </location>
</feature>
<name>A0A9P1BYU0_9DINO</name>
<dbReference type="PROSITE" id="PS51194">
    <property type="entry name" value="HELICASE_CTER"/>
    <property type="match status" value="4"/>
</dbReference>
<dbReference type="SUPFAM" id="SSF56349">
    <property type="entry name" value="DNA breaking-rejoining enzymes"/>
    <property type="match status" value="1"/>
</dbReference>
<feature type="compositionally biased region" description="Acidic residues" evidence="2">
    <location>
        <begin position="1738"/>
        <end position="1752"/>
    </location>
</feature>
<dbReference type="SMART" id="SM00487">
    <property type="entry name" value="DEXDc"/>
    <property type="match status" value="4"/>
</dbReference>
<keyword evidence="7" id="KW-1185">Reference proteome</keyword>
<dbReference type="PROSITE" id="PS51192">
    <property type="entry name" value="HELICASE_ATP_BIND_1"/>
    <property type="match status" value="1"/>
</dbReference>
<evidence type="ECO:0000313" key="6">
    <source>
        <dbReference type="EMBL" id="CAL4769271.1"/>
    </source>
</evidence>
<reference evidence="5" key="1">
    <citation type="submission" date="2022-10" db="EMBL/GenBank/DDBJ databases">
        <authorList>
            <person name="Chen Y."/>
            <person name="Dougan E. K."/>
            <person name="Chan C."/>
            <person name="Rhodes N."/>
            <person name="Thang M."/>
        </authorList>
    </citation>
    <scope>NUCLEOTIDE SEQUENCE</scope>
</reference>
<feature type="region of interest" description="Disordered" evidence="2">
    <location>
        <begin position="446"/>
        <end position="527"/>
    </location>
</feature>
<dbReference type="InterPro" id="IPR013762">
    <property type="entry name" value="Integrase-like_cat_sf"/>
</dbReference>
<feature type="compositionally biased region" description="Basic and acidic residues" evidence="2">
    <location>
        <begin position="5441"/>
        <end position="5454"/>
    </location>
</feature>
<feature type="compositionally biased region" description="Basic and acidic residues" evidence="2">
    <location>
        <begin position="1379"/>
        <end position="1406"/>
    </location>
</feature>
<dbReference type="SUPFAM" id="SSF52540">
    <property type="entry name" value="P-loop containing nucleoside triphosphate hydrolases"/>
    <property type="match status" value="4"/>
</dbReference>
<feature type="compositionally biased region" description="Basic and acidic residues" evidence="2">
    <location>
        <begin position="578"/>
        <end position="589"/>
    </location>
</feature>
<dbReference type="Pfam" id="PF04851">
    <property type="entry name" value="ResIII"/>
    <property type="match status" value="1"/>
</dbReference>
<keyword evidence="1" id="KW-0233">DNA recombination</keyword>
<feature type="region of interest" description="Disordered" evidence="2">
    <location>
        <begin position="1351"/>
        <end position="1406"/>
    </location>
</feature>
<evidence type="ECO:0000256" key="1">
    <source>
        <dbReference type="ARBA" id="ARBA00023172"/>
    </source>
</evidence>
<dbReference type="GO" id="GO:0005829">
    <property type="term" value="C:cytosol"/>
    <property type="evidence" value="ECO:0007669"/>
    <property type="project" value="TreeGrafter"/>
</dbReference>
<feature type="domain" description="Helicase C-terminal" evidence="4">
    <location>
        <begin position="3328"/>
        <end position="3485"/>
    </location>
</feature>
<evidence type="ECO:0000256" key="2">
    <source>
        <dbReference type="SAM" id="MobiDB-lite"/>
    </source>
</evidence>
<evidence type="ECO:0000313" key="7">
    <source>
        <dbReference type="Proteomes" id="UP001152797"/>
    </source>
</evidence>
<dbReference type="Proteomes" id="UP001152797">
    <property type="component" value="Unassembled WGS sequence"/>
</dbReference>
<feature type="compositionally biased region" description="Polar residues" evidence="2">
    <location>
        <begin position="475"/>
        <end position="488"/>
    </location>
</feature>
<feature type="compositionally biased region" description="Basic and acidic residues" evidence="2">
    <location>
        <begin position="1434"/>
        <end position="1456"/>
    </location>
</feature>
<dbReference type="PANTHER" id="PTHR47396:SF1">
    <property type="entry name" value="ATP-DEPENDENT HELICASE IRC3-RELATED"/>
    <property type="match status" value="1"/>
</dbReference>